<gene>
    <name evidence="1" type="ORF">MERR_LOCUS18514</name>
</gene>
<accession>A0A6D2J190</accession>
<reference evidence="1" key="1">
    <citation type="submission" date="2020-01" db="EMBL/GenBank/DDBJ databases">
        <authorList>
            <person name="Mishra B."/>
        </authorList>
    </citation>
    <scope>NUCLEOTIDE SEQUENCE [LARGE SCALE GENOMIC DNA]</scope>
</reference>
<dbReference type="AlphaFoldDB" id="A0A6D2J190"/>
<evidence type="ECO:0000313" key="2">
    <source>
        <dbReference type="Proteomes" id="UP000467841"/>
    </source>
</evidence>
<dbReference type="EMBL" id="CACVBM020001106">
    <property type="protein sequence ID" value="CAA7031279.1"/>
    <property type="molecule type" value="Genomic_DNA"/>
</dbReference>
<name>A0A6D2J190_9BRAS</name>
<protein>
    <recommendedName>
        <fullName evidence="3">RNase H type-1 domain-containing protein</fullName>
    </recommendedName>
</protein>
<organism evidence="1 2">
    <name type="scientific">Microthlaspi erraticum</name>
    <dbReference type="NCBI Taxonomy" id="1685480"/>
    <lineage>
        <taxon>Eukaryota</taxon>
        <taxon>Viridiplantae</taxon>
        <taxon>Streptophyta</taxon>
        <taxon>Embryophyta</taxon>
        <taxon>Tracheophyta</taxon>
        <taxon>Spermatophyta</taxon>
        <taxon>Magnoliopsida</taxon>
        <taxon>eudicotyledons</taxon>
        <taxon>Gunneridae</taxon>
        <taxon>Pentapetalae</taxon>
        <taxon>rosids</taxon>
        <taxon>malvids</taxon>
        <taxon>Brassicales</taxon>
        <taxon>Brassicaceae</taxon>
        <taxon>Coluteocarpeae</taxon>
        <taxon>Microthlaspi</taxon>
    </lineage>
</organism>
<evidence type="ECO:0000313" key="1">
    <source>
        <dbReference type="EMBL" id="CAA7031279.1"/>
    </source>
</evidence>
<keyword evidence="2" id="KW-1185">Reference proteome</keyword>
<sequence length="95" mass="10895">MICLPPTGLHLGPIFPWLVWAIWTARNYLTFEDRQFTPEDTVLKALVEAKEWQNAQSTIDTIKLHPRHQKSHRNYEDAITCFTDGAWSLDTGIAG</sequence>
<dbReference type="OrthoDB" id="1113349at2759"/>
<proteinExistence type="predicted"/>
<comment type="caution">
    <text evidence="1">The sequence shown here is derived from an EMBL/GenBank/DDBJ whole genome shotgun (WGS) entry which is preliminary data.</text>
</comment>
<dbReference type="Proteomes" id="UP000467841">
    <property type="component" value="Unassembled WGS sequence"/>
</dbReference>
<evidence type="ECO:0008006" key="3">
    <source>
        <dbReference type="Google" id="ProtNLM"/>
    </source>
</evidence>